<dbReference type="GO" id="GO:0012505">
    <property type="term" value="C:endomembrane system"/>
    <property type="evidence" value="ECO:0007669"/>
    <property type="project" value="TreeGrafter"/>
</dbReference>
<dbReference type="Proteomes" id="UP001187415">
    <property type="component" value="Unassembled WGS sequence"/>
</dbReference>
<comment type="similarity">
    <text evidence="2">Belongs to the cytochrome b5 family. MAPR subfamily.</text>
</comment>
<dbReference type="PANTHER" id="PTHR10281:SF4">
    <property type="entry name" value="NEUFERRICIN"/>
    <property type="match status" value="1"/>
</dbReference>
<feature type="chain" id="PRO_5041657512" description="Neuferricin" evidence="5">
    <location>
        <begin position="25"/>
        <end position="252"/>
    </location>
</feature>
<evidence type="ECO:0000256" key="5">
    <source>
        <dbReference type="SAM" id="SignalP"/>
    </source>
</evidence>
<comment type="function">
    <text evidence="1">Heme-binding protein which promotes neuronal but not astrocyte differentiation.</text>
</comment>
<evidence type="ECO:0000256" key="1">
    <source>
        <dbReference type="ARBA" id="ARBA00037690"/>
    </source>
</evidence>
<dbReference type="InterPro" id="IPR001199">
    <property type="entry name" value="Cyt_B5-like_heme/steroid-bd"/>
</dbReference>
<dbReference type="AlphaFoldDB" id="A0AA88M4Y5"/>
<dbReference type="GO" id="GO:0016020">
    <property type="term" value="C:membrane"/>
    <property type="evidence" value="ECO:0007669"/>
    <property type="project" value="TreeGrafter"/>
</dbReference>
<gene>
    <name evidence="7" type="ORF">Q5P01_019847</name>
</gene>
<evidence type="ECO:0000259" key="6">
    <source>
        <dbReference type="SMART" id="SM01117"/>
    </source>
</evidence>
<evidence type="ECO:0000313" key="8">
    <source>
        <dbReference type="Proteomes" id="UP001187415"/>
    </source>
</evidence>
<sequence>MLSWALVALGSVLLAAWFVPREWSAKFGEEFSHGSPVRLLTKSELALYDGEEGGRGLYLAVLGHVFDVHKGHKHYGRGGAYHSMAGKDASLAFITGDFTESGLTDDVSGVSPLQVLALYDWLSFYQREYQFVGFVTGRFYSETGQPTKDLLQVEAALAEGKQIKAQSDVDMLRFPACNSEWSAAKGGKVWCSTKSGGVERDWAGVPRKFYSFGSSGVRCVCVQDPSAAEEDPNLQKYEGCPPSADSCSFGEF</sequence>
<dbReference type="EMBL" id="JAUPFM010000015">
    <property type="protein sequence ID" value="KAK2828813.1"/>
    <property type="molecule type" value="Genomic_DNA"/>
</dbReference>
<dbReference type="InterPro" id="IPR050577">
    <property type="entry name" value="MAPR/NEUFC/NENF-like"/>
</dbReference>
<organism evidence="7 8">
    <name type="scientific">Channa striata</name>
    <name type="common">Snakehead murrel</name>
    <name type="synonym">Ophicephalus striatus</name>
    <dbReference type="NCBI Taxonomy" id="64152"/>
    <lineage>
        <taxon>Eukaryota</taxon>
        <taxon>Metazoa</taxon>
        <taxon>Chordata</taxon>
        <taxon>Craniata</taxon>
        <taxon>Vertebrata</taxon>
        <taxon>Euteleostomi</taxon>
        <taxon>Actinopterygii</taxon>
        <taxon>Neopterygii</taxon>
        <taxon>Teleostei</taxon>
        <taxon>Neoteleostei</taxon>
        <taxon>Acanthomorphata</taxon>
        <taxon>Anabantaria</taxon>
        <taxon>Anabantiformes</taxon>
        <taxon>Channoidei</taxon>
        <taxon>Channidae</taxon>
        <taxon>Channa</taxon>
    </lineage>
</organism>
<dbReference type="PANTHER" id="PTHR10281">
    <property type="entry name" value="MEMBRANE-ASSOCIATED PROGESTERONE RECEPTOR COMPONENT-RELATED"/>
    <property type="match status" value="1"/>
</dbReference>
<accession>A0AA88M4Y5</accession>
<evidence type="ECO:0000256" key="2">
    <source>
        <dbReference type="ARBA" id="ARBA00038357"/>
    </source>
</evidence>
<feature type="signal peptide" evidence="5">
    <location>
        <begin position="1"/>
        <end position="24"/>
    </location>
</feature>
<dbReference type="SUPFAM" id="SSF55856">
    <property type="entry name" value="Cytochrome b5-like heme/steroid binding domain"/>
    <property type="match status" value="1"/>
</dbReference>
<reference evidence="7" key="1">
    <citation type="submission" date="2023-07" db="EMBL/GenBank/DDBJ databases">
        <title>Chromosome-level Genome Assembly of Striped Snakehead (Channa striata).</title>
        <authorList>
            <person name="Liu H."/>
        </authorList>
    </citation>
    <scope>NUCLEOTIDE SEQUENCE</scope>
    <source>
        <strain evidence="7">Gz</strain>
        <tissue evidence="7">Muscle</tissue>
    </source>
</reference>
<dbReference type="Pfam" id="PF00173">
    <property type="entry name" value="Cyt-b5"/>
    <property type="match status" value="1"/>
</dbReference>
<feature type="domain" description="Cytochrome b5 heme-binding" evidence="6">
    <location>
        <begin position="40"/>
        <end position="136"/>
    </location>
</feature>
<dbReference type="InterPro" id="IPR036400">
    <property type="entry name" value="Cyt_B5-like_heme/steroid_sf"/>
</dbReference>
<dbReference type="Gene3D" id="3.10.120.10">
    <property type="entry name" value="Cytochrome b5-like heme/steroid binding domain"/>
    <property type="match status" value="1"/>
</dbReference>
<name>A0AA88M4Y5_CHASR</name>
<evidence type="ECO:0000256" key="4">
    <source>
        <dbReference type="ARBA" id="ARBA00042241"/>
    </source>
</evidence>
<comment type="caution">
    <text evidence="7">The sequence shown here is derived from an EMBL/GenBank/DDBJ whole genome shotgun (WGS) entry which is preliminary data.</text>
</comment>
<dbReference type="SMART" id="SM01117">
    <property type="entry name" value="Cyt-b5"/>
    <property type="match status" value="1"/>
</dbReference>
<evidence type="ECO:0000256" key="3">
    <source>
        <dbReference type="ARBA" id="ARBA00039568"/>
    </source>
</evidence>
<keyword evidence="5" id="KW-0732">Signal</keyword>
<protein>
    <recommendedName>
        <fullName evidence="3">Neuferricin</fullName>
    </recommendedName>
    <alternativeName>
        <fullName evidence="4">Cytochrome b5 domain-containing protein 2</fullName>
    </alternativeName>
</protein>
<evidence type="ECO:0000313" key="7">
    <source>
        <dbReference type="EMBL" id="KAK2828813.1"/>
    </source>
</evidence>
<keyword evidence="8" id="KW-1185">Reference proteome</keyword>
<proteinExistence type="inferred from homology"/>